<dbReference type="EMBL" id="CAJHNJ030000059">
    <property type="protein sequence ID" value="CAG9133233.1"/>
    <property type="molecule type" value="Genomic_DNA"/>
</dbReference>
<proteinExistence type="predicted"/>
<feature type="signal peptide" evidence="1">
    <location>
        <begin position="1"/>
        <end position="23"/>
    </location>
</feature>
<comment type="caution">
    <text evidence="2">The sequence shown here is derived from an EMBL/GenBank/DDBJ whole genome shotgun (WGS) entry which is preliminary data.</text>
</comment>
<feature type="chain" id="PRO_5035825661" evidence="1">
    <location>
        <begin position="24"/>
        <end position="82"/>
    </location>
</feature>
<keyword evidence="3" id="KW-1185">Reference proteome</keyword>
<sequence>MRSGFVLVLVTIAIILQWSSVECHPPPQTGSTTSRPPWTTRIKNGVGRFLEGAAVVSAVQNAYHSGKSGRPKSYPDVPLKKH</sequence>
<name>A0A8S4FWM2_PLUXY</name>
<protein>
    <submittedName>
        <fullName evidence="2">(diamondback moth) hypothetical protein</fullName>
    </submittedName>
</protein>
<evidence type="ECO:0000313" key="2">
    <source>
        <dbReference type="EMBL" id="CAG9133233.1"/>
    </source>
</evidence>
<dbReference type="AlphaFoldDB" id="A0A8S4FWM2"/>
<organism evidence="2 3">
    <name type="scientific">Plutella xylostella</name>
    <name type="common">Diamondback moth</name>
    <name type="synonym">Plutella maculipennis</name>
    <dbReference type="NCBI Taxonomy" id="51655"/>
    <lineage>
        <taxon>Eukaryota</taxon>
        <taxon>Metazoa</taxon>
        <taxon>Ecdysozoa</taxon>
        <taxon>Arthropoda</taxon>
        <taxon>Hexapoda</taxon>
        <taxon>Insecta</taxon>
        <taxon>Pterygota</taxon>
        <taxon>Neoptera</taxon>
        <taxon>Endopterygota</taxon>
        <taxon>Lepidoptera</taxon>
        <taxon>Glossata</taxon>
        <taxon>Ditrysia</taxon>
        <taxon>Yponomeutoidea</taxon>
        <taxon>Plutellidae</taxon>
        <taxon>Plutella</taxon>
    </lineage>
</organism>
<keyword evidence="1" id="KW-0732">Signal</keyword>
<evidence type="ECO:0000256" key="1">
    <source>
        <dbReference type="SAM" id="SignalP"/>
    </source>
</evidence>
<gene>
    <name evidence="2" type="ORF">PLXY2_LOCUS11494</name>
</gene>
<reference evidence="2" key="1">
    <citation type="submission" date="2020-11" db="EMBL/GenBank/DDBJ databases">
        <authorList>
            <person name="Whiteford S."/>
        </authorList>
    </citation>
    <scope>NUCLEOTIDE SEQUENCE</scope>
</reference>
<evidence type="ECO:0000313" key="3">
    <source>
        <dbReference type="Proteomes" id="UP000653454"/>
    </source>
</evidence>
<accession>A0A8S4FWM2</accession>
<dbReference type="Proteomes" id="UP000653454">
    <property type="component" value="Unassembled WGS sequence"/>
</dbReference>